<evidence type="ECO:0000259" key="6">
    <source>
        <dbReference type="Pfam" id="PF02465"/>
    </source>
</evidence>
<accession>A0ABW2QV70</accession>
<keyword evidence="8" id="KW-0966">Cell projection</keyword>
<proteinExistence type="inferred from homology"/>
<keyword evidence="9" id="KW-1185">Reference proteome</keyword>
<dbReference type="InterPro" id="IPR040026">
    <property type="entry name" value="FliD"/>
</dbReference>
<sequence>MAGISSLGSGSGMDLNGLIDKLMAAEKAPLKDLLLKEASYQSKISAFGSVKSALSAFQTSVKSLSSVQGFKSTSASLADASIATVSSSSLAQPGSYSLEVSQLAQNQKLTSTAFSSPNAGIGTGTLTIQFGTVNTQNTDSTADDTFTANANVKKAAFSIVIDGKNNTLSGVRDAINNSKNNTGVSASILNDGTGNRLVLTSKETGAENSLKISVSDADGNSTDIGGLSALAYDPAGVRNLAETQSAKDAKFKIDGISVSKPTNLVGDAIQGLTINLTKVSSPTSTGATTLAPTTITVGSDLNGIKDSIKGFVKAYNELNKILKEVSSYTPGNGASAAKAAPLNGESSIRAIQNQMRSVVNQMQGEGSYFKSLSDVGVSFSGYTTDAKGVIVGGASPKGDLVLNEAKLQAAITSHPNDVANLFTVNGVASNNQVTFLSGSLATQAGNYAVEVTTPAAQAKYASASALSFFKVDVSNHSKAVTFDGVTANLTLDNNNYTTDALAAQIKSKIEADSTLYTAGDTVSVVFNSLSKNFDISRLRSGTTTSMVLPMTTAANPVEITDDNKTLMLSVNGTSSQAIALTKGNYATMADLAAEMQSKINGDETLSKAGKTVGVVFNELTSKFDIFSSEYGSKSEIQITGTGDVGTSTTAATLGLTVGGYNRGTDVEGKIGGETAKGVGQALTGTGLSEGMNLIVTASTAGDYGYVSFNRGVAYSLDKTLEGMLKENSGFLAKQTQGVTSSITQLEQKRVRMNRQYDATEALYRKQFTAMDIAIATLKNTSNSLTAQLAGLSK</sequence>
<comment type="caution">
    <text evidence="8">The sequence shown here is derived from an EMBL/GenBank/DDBJ whole genome shotgun (WGS) entry which is preliminary data.</text>
</comment>
<reference evidence="9" key="1">
    <citation type="journal article" date="2019" name="Int. J. Syst. Evol. Microbiol.">
        <title>The Global Catalogue of Microorganisms (GCM) 10K type strain sequencing project: providing services to taxonomists for standard genome sequencing and annotation.</title>
        <authorList>
            <consortium name="The Broad Institute Genomics Platform"/>
            <consortium name="The Broad Institute Genome Sequencing Center for Infectious Disease"/>
            <person name="Wu L."/>
            <person name="Ma J."/>
        </authorList>
    </citation>
    <scope>NUCLEOTIDE SEQUENCE [LARGE SCALE GENOMIC DNA]</scope>
    <source>
        <strain evidence="9">CCUG 62945</strain>
    </source>
</reference>
<keyword evidence="8" id="KW-0282">Flagellum</keyword>
<evidence type="ECO:0000313" key="8">
    <source>
        <dbReference type="EMBL" id="MFC7419626.1"/>
    </source>
</evidence>
<comment type="subunit">
    <text evidence="2 5">Homopentamer.</text>
</comment>
<evidence type="ECO:0000313" key="9">
    <source>
        <dbReference type="Proteomes" id="UP001596473"/>
    </source>
</evidence>
<dbReference type="InterPro" id="IPR003481">
    <property type="entry name" value="FliD_N"/>
</dbReference>
<dbReference type="PANTHER" id="PTHR30288">
    <property type="entry name" value="FLAGELLAR CAP/ASSEMBLY PROTEIN FLID"/>
    <property type="match status" value="1"/>
</dbReference>
<gene>
    <name evidence="8" type="primary">fliD</name>
    <name evidence="8" type="ORF">ACFQNF_07000</name>
</gene>
<dbReference type="InterPro" id="IPR010809">
    <property type="entry name" value="FliD_C"/>
</dbReference>
<dbReference type="Pfam" id="PF07196">
    <property type="entry name" value="Flagellin_IN"/>
    <property type="match status" value="1"/>
</dbReference>
<evidence type="ECO:0000256" key="1">
    <source>
        <dbReference type="ARBA" id="ARBA00009764"/>
    </source>
</evidence>
<comment type="similarity">
    <text evidence="1 5">Belongs to the FliD family.</text>
</comment>
<dbReference type="RefSeq" id="WP_380187219.1">
    <property type="nucleotide sequence ID" value="NZ_JBHTBQ010000011.1"/>
</dbReference>
<dbReference type="Proteomes" id="UP001596473">
    <property type="component" value="Unassembled WGS sequence"/>
</dbReference>
<name>A0ABW2QV70_9NEIS</name>
<evidence type="ECO:0000256" key="4">
    <source>
        <dbReference type="ARBA" id="ARBA00023143"/>
    </source>
</evidence>
<comment type="subcellular location">
    <subcellularLocation>
        <location evidence="5">Secreted</location>
    </subcellularLocation>
    <subcellularLocation>
        <location evidence="5">Bacterial flagellum</location>
    </subcellularLocation>
</comment>
<feature type="domain" description="Flagellar hook-associated protein 2 C-terminal" evidence="7">
    <location>
        <begin position="246"/>
        <end position="455"/>
    </location>
</feature>
<dbReference type="Pfam" id="PF02465">
    <property type="entry name" value="FliD_N"/>
    <property type="match status" value="1"/>
</dbReference>
<keyword evidence="4 5" id="KW-0975">Bacterial flagellum</keyword>
<evidence type="ECO:0000256" key="3">
    <source>
        <dbReference type="ARBA" id="ARBA00023054"/>
    </source>
</evidence>
<keyword evidence="5" id="KW-0964">Secreted</keyword>
<dbReference type="PANTHER" id="PTHR30288:SF0">
    <property type="entry name" value="FLAGELLAR HOOK-ASSOCIATED PROTEIN 2"/>
    <property type="match status" value="1"/>
</dbReference>
<dbReference type="EMBL" id="JBHTBQ010000011">
    <property type="protein sequence ID" value="MFC7419626.1"/>
    <property type="molecule type" value="Genomic_DNA"/>
</dbReference>
<dbReference type="Pfam" id="PF07195">
    <property type="entry name" value="FliD_C"/>
    <property type="match status" value="2"/>
</dbReference>
<dbReference type="InterPro" id="IPR010810">
    <property type="entry name" value="Flagellin_hook_IN_motif"/>
</dbReference>
<comment type="function">
    <text evidence="5">Required for morphogenesis and for the elongation of the flagellar filament by facilitating polymerization of the flagellin monomers at the tip of growing filament. Forms a capping structure, which prevents flagellin subunits (transported through the central channel of the flagellum) from leaking out without polymerization at the distal end.</text>
</comment>
<keyword evidence="3" id="KW-0175">Coiled coil</keyword>
<protein>
    <recommendedName>
        <fullName evidence="5">Flagellar hook-associated protein 2</fullName>
        <shortName evidence="5">HAP2</shortName>
    </recommendedName>
    <alternativeName>
        <fullName evidence="5">Flagellar cap protein</fullName>
    </alternativeName>
</protein>
<feature type="domain" description="Flagellar hook-associated protein 2 N-terminal" evidence="6">
    <location>
        <begin position="11"/>
        <end position="107"/>
    </location>
</feature>
<evidence type="ECO:0000256" key="2">
    <source>
        <dbReference type="ARBA" id="ARBA00011255"/>
    </source>
</evidence>
<keyword evidence="8" id="KW-0969">Cilium</keyword>
<organism evidence="8 9">
    <name type="scientific">Iodobacter arcticus</name>
    <dbReference type="NCBI Taxonomy" id="590593"/>
    <lineage>
        <taxon>Bacteria</taxon>
        <taxon>Pseudomonadati</taxon>
        <taxon>Pseudomonadota</taxon>
        <taxon>Betaproteobacteria</taxon>
        <taxon>Neisseriales</taxon>
        <taxon>Chitinibacteraceae</taxon>
        <taxon>Iodobacter</taxon>
    </lineage>
</organism>
<feature type="domain" description="Flagellar hook-associated protein 2 C-terminal" evidence="7">
    <location>
        <begin position="706"/>
        <end position="778"/>
    </location>
</feature>
<evidence type="ECO:0000256" key="5">
    <source>
        <dbReference type="RuleBase" id="RU362066"/>
    </source>
</evidence>
<evidence type="ECO:0000259" key="7">
    <source>
        <dbReference type="Pfam" id="PF07195"/>
    </source>
</evidence>